<comment type="caution">
    <text evidence="10">The sequence shown here is derived from an EMBL/GenBank/DDBJ whole genome shotgun (WGS) entry which is preliminary data.</text>
</comment>
<keyword evidence="4 10" id="KW-0489">Methyltransferase</keyword>
<dbReference type="InterPro" id="IPR036974">
    <property type="entry name" value="PUA_sf"/>
</dbReference>
<dbReference type="OrthoDB" id="9805492at2"/>
<dbReference type="Gene3D" id="3.30.750.80">
    <property type="entry name" value="RNA methyltransferase domain (HRMD) like"/>
    <property type="match status" value="1"/>
</dbReference>
<proteinExistence type="inferred from homology"/>
<gene>
    <name evidence="10" type="ORF">MYP_4398</name>
</gene>
<dbReference type="Proteomes" id="UP000030185">
    <property type="component" value="Unassembled WGS sequence"/>
</dbReference>
<evidence type="ECO:0000256" key="1">
    <source>
        <dbReference type="ARBA" id="ARBA00004496"/>
    </source>
</evidence>
<keyword evidence="7" id="KW-0694">RNA-binding</keyword>
<reference evidence="10 11" key="1">
    <citation type="submission" date="2014-09" db="EMBL/GenBank/DDBJ databases">
        <title>Sporocytophaga myxococcoides PG-01 genome sequencing.</title>
        <authorList>
            <person name="Liu L."/>
            <person name="Gao P.J."/>
            <person name="Chen G.J."/>
            <person name="Wang L.S."/>
        </authorList>
    </citation>
    <scope>NUCLEOTIDE SEQUENCE [LARGE SCALE GENOMIC DNA]</scope>
    <source>
        <strain evidence="10 11">PG-01</strain>
    </source>
</reference>
<evidence type="ECO:0000256" key="8">
    <source>
        <dbReference type="ARBA" id="ARBA00038091"/>
    </source>
</evidence>
<evidence type="ECO:0000256" key="4">
    <source>
        <dbReference type="ARBA" id="ARBA00022603"/>
    </source>
</evidence>
<dbReference type="PANTHER" id="PTHR42873">
    <property type="entry name" value="RIBOSOMAL RNA LARGE SUBUNIT METHYLTRANSFERASE"/>
    <property type="match status" value="1"/>
</dbReference>
<dbReference type="eggNOG" id="COG1092">
    <property type="taxonomic scope" value="Bacteria"/>
</dbReference>
<keyword evidence="2" id="KW-0963">Cytoplasm</keyword>
<keyword evidence="3" id="KW-0698">rRNA processing</keyword>
<dbReference type="PROSITE" id="PS50890">
    <property type="entry name" value="PUA"/>
    <property type="match status" value="1"/>
</dbReference>
<dbReference type="GO" id="GO:0005737">
    <property type="term" value="C:cytoplasm"/>
    <property type="evidence" value="ECO:0007669"/>
    <property type="project" value="UniProtKB-SubCell"/>
</dbReference>
<name>A0A098LLZ7_9BACT</name>
<evidence type="ECO:0000256" key="7">
    <source>
        <dbReference type="ARBA" id="ARBA00022884"/>
    </source>
</evidence>
<dbReference type="GO" id="GO:0032259">
    <property type="term" value="P:methylation"/>
    <property type="evidence" value="ECO:0007669"/>
    <property type="project" value="UniProtKB-KW"/>
</dbReference>
<evidence type="ECO:0000313" key="10">
    <source>
        <dbReference type="EMBL" id="GAL87168.1"/>
    </source>
</evidence>
<dbReference type="Gene3D" id="3.40.50.150">
    <property type="entry name" value="Vaccinia Virus protein VP39"/>
    <property type="match status" value="1"/>
</dbReference>
<dbReference type="Pfam" id="PF10672">
    <property type="entry name" value="Methyltrans_SAM"/>
    <property type="match status" value="1"/>
</dbReference>
<dbReference type="CDD" id="cd11572">
    <property type="entry name" value="RlmI_M_like"/>
    <property type="match status" value="1"/>
</dbReference>
<dbReference type="InterPro" id="IPR019614">
    <property type="entry name" value="SAM-dep_methyl-trfase"/>
</dbReference>
<dbReference type="InterPro" id="IPR015947">
    <property type="entry name" value="PUA-like_sf"/>
</dbReference>
<evidence type="ECO:0000256" key="6">
    <source>
        <dbReference type="ARBA" id="ARBA00022691"/>
    </source>
</evidence>
<dbReference type="RefSeq" id="WP_045468076.1">
    <property type="nucleotide sequence ID" value="NZ_BBLT01000011.1"/>
</dbReference>
<evidence type="ECO:0000256" key="5">
    <source>
        <dbReference type="ARBA" id="ARBA00022679"/>
    </source>
</evidence>
<keyword evidence="11" id="KW-1185">Reference proteome</keyword>
<evidence type="ECO:0000256" key="2">
    <source>
        <dbReference type="ARBA" id="ARBA00022490"/>
    </source>
</evidence>
<dbReference type="InterPro" id="IPR041532">
    <property type="entry name" value="RlmI-like_PUA"/>
</dbReference>
<dbReference type="GO" id="GO:0008168">
    <property type="term" value="F:methyltransferase activity"/>
    <property type="evidence" value="ECO:0007669"/>
    <property type="project" value="UniProtKB-KW"/>
</dbReference>
<comment type="similarity">
    <text evidence="8">Belongs to the methyltransferase superfamily. RlmI family.</text>
</comment>
<dbReference type="Gene3D" id="2.30.130.10">
    <property type="entry name" value="PUA domain"/>
    <property type="match status" value="1"/>
</dbReference>
<dbReference type="GO" id="GO:0006364">
    <property type="term" value="P:rRNA processing"/>
    <property type="evidence" value="ECO:0007669"/>
    <property type="project" value="UniProtKB-KW"/>
</dbReference>
<protein>
    <submittedName>
        <fullName evidence="10">SAM-dependent methyltransferase</fullName>
    </submittedName>
</protein>
<dbReference type="EMBL" id="BBLT01000011">
    <property type="protein sequence ID" value="GAL87168.1"/>
    <property type="molecule type" value="Genomic_DNA"/>
</dbReference>
<feature type="domain" description="PUA" evidence="9">
    <location>
        <begin position="3"/>
        <end position="87"/>
    </location>
</feature>
<dbReference type="SUPFAM" id="SSF53335">
    <property type="entry name" value="S-adenosyl-L-methionine-dependent methyltransferases"/>
    <property type="match status" value="1"/>
</dbReference>
<dbReference type="SUPFAM" id="SSF88697">
    <property type="entry name" value="PUA domain-like"/>
    <property type="match status" value="1"/>
</dbReference>
<evidence type="ECO:0000256" key="3">
    <source>
        <dbReference type="ARBA" id="ARBA00022552"/>
    </source>
</evidence>
<dbReference type="Pfam" id="PF17785">
    <property type="entry name" value="PUA_3"/>
    <property type="match status" value="1"/>
</dbReference>
<dbReference type="InterPro" id="IPR002478">
    <property type="entry name" value="PUA"/>
</dbReference>
<dbReference type="GO" id="GO:0003723">
    <property type="term" value="F:RNA binding"/>
    <property type="evidence" value="ECO:0007669"/>
    <property type="project" value="UniProtKB-KW"/>
</dbReference>
<evidence type="ECO:0000313" key="11">
    <source>
        <dbReference type="Proteomes" id="UP000030185"/>
    </source>
</evidence>
<dbReference type="PANTHER" id="PTHR42873:SF1">
    <property type="entry name" value="S-ADENOSYLMETHIONINE-DEPENDENT METHYLTRANSFERASE DOMAIN-CONTAINING PROTEIN"/>
    <property type="match status" value="1"/>
</dbReference>
<dbReference type="AlphaFoldDB" id="A0A098LLZ7"/>
<accession>A0A098LLZ7</accession>
<organism evidence="10 11">
    <name type="scientific">Sporocytophaga myxococcoides</name>
    <dbReference type="NCBI Taxonomy" id="153721"/>
    <lineage>
        <taxon>Bacteria</taxon>
        <taxon>Pseudomonadati</taxon>
        <taxon>Bacteroidota</taxon>
        <taxon>Cytophagia</taxon>
        <taxon>Cytophagales</taxon>
        <taxon>Cytophagaceae</taxon>
        <taxon>Sporocytophaga</taxon>
    </lineage>
</organism>
<sequence>MNKIVKLKPKKEKAVLNKHPWVFSGAVAKANAKDGDIVEVVDAENRFLAYGFYSSESQIICRLFEWDKSNNKFDEAYWSAKIDKAIQLRKSIIDFTSTNAYRLLHAEGDFLPGLIADVYKDTLVLQISITGIEQRKDLFFEIFRKTGYSSIYLRSSGSSKKNLDVKSEGVWIAGEDQGPFEVMENGLKFMVDVVEGQKTGFFLDQRDNRELVKRFSSNKKVLNAFSYTGGFSVYAQAGGAEEVHSLDISADAVKGAEENVLLNFPTASHKSIAKDCFEYLKDMPENYYDLIILDPPAFAKSAAAVDRAARGYKDINMRAFRKIKKGGMLLTYSCSQHITKDLFQKIIFGAAADSGRNVRILFQLHQPADHPVNLYHPEGEYLKGLALWVE</sequence>
<keyword evidence="5 10" id="KW-0808">Transferase</keyword>
<keyword evidence="6" id="KW-0949">S-adenosyl-L-methionine</keyword>
<comment type="subcellular location">
    <subcellularLocation>
        <location evidence="1">Cytoplasm</location>
    </subcellularLocation>
</comment>
<evidence type="ECO:0000259" key="9">
    <source>
        <dbReference type="SMART" id="SM00359"/>
    </source>
</evidence>
<dbReference type="CDD" id="cd02440">
    <property type="entry name" value="AdoMet_MTases"/>
    <property type="match status" value="1"/>
</dbReference>
<dbReference type="STRING" id="153721.MYP_4398"/>
<dbReference type="CDD" id="cd21153">
    <property type="entry name" value="PUA_RlmI"/>
    <property type="match status" value="1"/>
</dbReference>
<dbReference type="SMART" id="SM00359">
    <property type="entry name" value="PUA"/>
    <property type="match status" value="1"/>
</dbReference>
<dbReference type="InterPro" id="IPR029063">
    <property type="entry name" value="SAM-dependent_MTases_sf"/>
</dbReference>